<evidence type="ECO:0000256" key="4">
    <source>
        <dbReference type="SAM" id="MobiDB-lite"/>
    </source>
</evidence>
<feature type="domain" description="NTR" evidence="5">
    <location>
        <begin position="26"/>
        <end position="139"/>
    </location>
</feature>
<comment type="caution">
    <text evidence="6">The sequence shown here is derived from an EMBL/GenBank/DDBJ whole genome shotgun (WGS) entry which is preliminary data.</text>
</comment>
<dbReference type="Gene3D" id="2.40.50.120">
    <property type="match status" value="1"/>
</dbReference>
<dbReference type="SUPFAM" id="SSF50242">
    <property type="entry name" value="TIMP-like"/>
    <property type="match status" value="1"/>
</dbReference>
<protein>
    <recommendedName>
        <fullName evidence="5">NTR domain-containing protein</fullName>
    </recommendedName>
</protein>
<dbReference type="AlphaFoldDB" id="A0A5N5SJT1"/>
<dbReference type="InterPro" id="IPR008993">
    <property type="entry name" value="TIMP-like_OB-fold"/>
</dbReference>
<organism evidence="6 7">
    <name type="scientific">Armadillidium nasatum</name>
    <dbReference type="NCBI Taxonomy" id="96803"/>
    <lineage>
        <taxon>Eukaryota</taxon>
        <taxon>Metazoa</taxon>
        <taxon>Ecdysozoa</taxon>
        <taxon>Arthropoda</taxon>
        <taxon>Crustacea</taxon>
        <taxon>Multicrustacea</taxon>
        <taxon>Malacostraca</taxon>
        <taxon>Eumalacostraca</taxon>
        <taxon>Peracarida</taxon>
        <taxon>Isopoda</taxon>
        <taxon>Oniscidea</taxon>
        <taxon>Crinocheta</taxon>
        <taxon>Armadillidiidae</taxon>
        <taxon>Armadillidium</taxon>
    </lineage>
</organism>
<feature type="compositionally biased region" description="Basic and acidic residues" evidence="4">
    <location>
        <begin position="187"/>
        <end position="197"/>
    </location>
</feature>
<evidence type="ECO:0000256" key="3">
    <source>
        <dbReference type="ARBA" id="ARBA00023157"/>
    </source>
</evidence>
<dbReference type="EMBL" id="SEYY01024190">
    <property type="protein sequence ID" value="KAB7494321.1"/>
    <property type="molecule type" value="Genomic_DNA"/>
</dbReference>
<dbReference type="PROSITE" id="PS50189">
    <property type="entry name" value="NTR"/>
    <property type="match status" value="1"/>
</dbReference>
<reference evidence="6 7" key="1">
    <citation type="journal article" date="2019" name="PLoS Biol.">
        <title>Sex chromosomes control vertical transmission of feminizing Wolbachia symbionts in an isopod.</title>
        <authorList>
            <person name="Becking T."/>
            <person name="Chebbi M.A."/>
            <person name="Giraud I."/>
            <person name="Moumen B."/>
            <person name="Laverre T."/>
            <person name="Caubet Y."/>
            <person name="Peccoud J."/>
            <person name="Gilbert C."/>
            <person name="Cordaux R."/>
        </authorList>
    </citation>
    <scope>NUCLEOTIDE SEQUENCE [LARGE SCALE GENOMIC DNA]</scope>
    <source>
        <strain evidence="6">ANa2</strain>
        <tissue evidence="6">Whole body excluding digestive tract and cuticle</tissue>
    </source>
</reference>
<evidence type="ECO:0000256" key="1">
    <source>
        <dbReference type="ARBA" id="ARBA00004613"/>
    </source>
</evidence>
<keyword evidence="7" id="KW-1185">Reference proteome</keyword>
<evidence type="ECO:0000256" key="2">
    <source>
        <dbReference type="ARBA" id="ARBA00022525"/>
    </source>
</evidence>
<evidence type="ECO:0000313" key="6">
    <source>
        <dbReference type="EMBL" id="KAB7494321.1"/>
    </source>
</evidence>
<keyword evidence="3" id="KW-1015">Disulfide bond</keyword>
<accession>A0A5N5SJT1</accession>
<dbReference type="Proteomes" id="UP000326759">
    <property type="component" value="Unassembled WGS sequence"/>
</dbReference>
<sequence>MVYCYKTLDRKGQACLLLILNVDESCSACEPVDTYENILDNFCRSEIVFRAQVKTIKGRRVSLRKLKIFKSDITKNRRRNLRLLLDKESECCQLLAGKERYLIMGVKAKKNFVTPTFILSWKKSKSMRNALKMFRNLNCSDPNLFTPTADDGTIVPQLEGSENVSRNRKEKKNRKKKKNNRKKNMKDRKMKEDNKNN</sequence>
<proteinExistence type="predicted"/>
<feature type="compositionally biased region" description="Basic residues" evidence="4">
    <location>
        <begin position="166"/>
        <end position="186"/>
    </location>
</feature>
<dbReference type="InterPro" id="IPR001134">
    <property type="entry name" value="Netrin_domain"/>
</dbReference>
<gene>
    <name evidence="6" type="ORF">Anas_06357</name>
</gene>
<dbReference type="GO" id="GO:0005576">
    <property type="term" value="C:extracellular region"/>
    <property type="evidence" value="ECO:0007669"/>
    <property type="project" value="UniProtKB-SubCell"/>
</dbReference>
<dbReference type="Pfam" id="PF01759">
    <property type="entry name" value="NTR"/>
    <property type="match status" value="1"/>
</dbReference>
<evidence type="ECO:0000313" key="7">
    <source>
        <dbReference type="Proteomes" id="UP000326759"/>
    </source>
</evidence>
<name>A0A5N5SJT1_9CRUS</name>
<comment type="subcellular location">
    <subcellularLocation>
        <location evidence="1">Secreted</location>
    </subcellularLocation>
</comment>
<evidence type="ECO:0000259" key="5">
    <source>
        <dbReference type="PROSITE" id="PS50189"/>
    </source>
</evidence>
<dbReference type="OrthoDB" id="10053709at2759"/>
<keyword evidence="2" id="KW-0964">Secreted</keyword>
<dbReference type="InterPro" id="IPR018933">
    <property type="entry name" value="Netrin_module_non-TIMP"/>
</dbReference>
<feature type="region of interest" description="Disordered" evidence="4">
    <location>
        <begin position="148"/>
        <end position="197"/>
    </location>
</feature>